<name>A0A9D7HR29_9PROT</name>
<protein>
    <submittedName>
        <fullName evidence="2">Transposase zinc-binding domain-containing protein</fullName>
    </submittedName>
</protein>
<dbReference type="InterPro" id="IPR026889">
    <property type="entry name" value="Zn_Tnp"/>
</dbReference>
<proteinExistence type="predicted"/>
<dbReference type="EMBL" id="JADJEV010000003">
    <property type="protein sequence ID" value="MBK6973046.1"/>
    <property type="molecule type" value="Genomic_DNA"/>
</dbReference>
<reference evidence="2" key="1">
    <citation type="submission" date="2020-10" db="EMBL/GenBank/DDBJ databases">
        <title>Connecting structure to function with the recovery of over 1000 high-quality activated sludge metagenome-assembled genomes encoding full-length rRNA genes using long-read sequencing.</title>
        <authorList>
            <person name="Singleton C.M."/>
            <person name="Petriglieri F."/>
            <person name="Kristensen J.M."/>
            <person name="Kirkegaard R.H."/>
            <person name="Michaelsen T.Y."/>
            <person name="Andersen M.H."/>
            <person name="Karst S.M."/>
            <person name="Dueholm M.S."/>
            <person name="Nielsen P.H."/>
            <person name="Albertsen M."/>
        </authorList>
    </citation>
    <scope>NUCLEOTIDE SEQUENCE</scope>
    <source>
        <strain evidence="2">Bjer_18-Q3-R1-45_BAT3C.347</strain>
    </source>
</reference>
<sequence length="194" mass="21145">MVTRTWVCRWLGSTRFAVGPRRSGAPRILAHGFARARCAACGHDFLIADSCKGRGVCPACNARRMVETAAHLADHVIPRLPVRQWVLSVPKRLRYFLQNDPAVETLALHMFLCAVEQGLRRRSAGAGAAARIGAVAFAHRFGALLNAHVHFHCIAKRLATSGRYCWRASTRCCPCCVPSAVARCGSSPSSPRGR</sequence>
<dbReference type="AlphaFoldDB" id="A0A9D7HR29"/>
<dbReference type="Proteomes" id="UP000807785">
    <property type="component" value="Unassembled WGS sequence"/>
</dbReference>
<evidence type="ECO:0000259" key="1">
    <source>
        <dbReference type="Pfam" id="PF14319"/>
    </source>
</evidence>
<accession>A0A9D7HR29</accession>
<feature type="domain" description="Transposase zinc-binding" evidence="1">
    <location>
        <begin position="29"/>
        <end position="89"/>
    </location>
</feature>
<dbReference type="Pfam" id="PF14319">
    <property type="entry name" value="Zn_Tnp_IS91"/>
    <property type="match status" value="1"/>
</dbReference>
<gene>
    <name evidence="2" type="ORF">IPH26_08900</name>
</gene>
<organism evidence="2 3">
    <name type="scientific">Candidatus Methylophosphatis roskildensis</name>
    <dbReference type="NCBI Taxonomy" id="2899263"/>
    <lineage>
        <taxon>Bacteria</taxon>
        <taxon>Pseudomonadati</taxon>
        <taxon>Pseudomonadota</taxon>
        <taxon>Betaproteobacteria</taxon>
        <taxon>Nitrosomonadales</taxon>
        <taxon>Sterolibacteriaceae</taxon>
        <taxon>Candidatus Methylophosphatis</taxon>
    </lineage>
</organism>
<evidence type="ECO:0000313" key="2">
    <source>
        <dbReference type="EMBL" id="MBK6973046.1"/>
    </source>
</evidence>
<comment type="caution">
    <text evidence="2">The sequence shown here is derived from an EMBL/GenBank/DDBJ whole genome shotgun (WGS) entry which is preliminary data.</text>
</comment>
<evidence type="ECO:0000313" key="3">
    <source>
        <dbReference type="Proteomes" id="UP000807785"/>
    </source>
</evidence>